<evidence type="ECO:0000313" key="6">
    <source>
        <dbReference type="EMBL" id="AQT69482.1"/>
    </source>
</evidence>
<evidence type="ECO:0000256" key="2">
    <source>
        <dbReference type="ARBA" id="ARBA00022448"/>
    </source>
</evidence>
<dbReference type="InterPro" id="IPR058791">
    <property type="entry name" value="3HB_CusB"/>
</dbReference>
<accession>A0A1U9NNF9</accession>
<dbReference type="Gene3D" id="1.10.620.20">
    <property type="entry name" value="Ribonucleotide Reductase, subunit A"/>
    <property type="match status" value="2"/>
</dbReference>
<evidence type="ECO:0000256" key="1">
    <source>
        <dbReference type="ARBA" id="ARBA00009477"/>
    </source>
</evidence>
<proteinExistence type="inferred from homology"/>
<dbReference type="NCBIfam" id="TIGR01730">
    <property type="entry name" value="RND_mfp"/>
    <property type="match status" value="1"/>
</dbReference>
<keyword evidence="4" id="KW-0472">Membrane</keyword>
<dbReference type="RefSeq" id="WP_146663164.1">
    <property type="nucleotide sequence ID" value="NZ_CP019791.1"/>
</dbReference>
<dbReference type="Gene3D" id="2.40.30.170">
    <property type="match status" value="1"/>
</dbReference>
<dbReference type="Proteomes" id="UP000189674">
    <property type="component" value="Chromosome"/>
</dbReference>
<dbReference type="Pfam" id="PF25954">
    <property type="entry name" value="Beta-barrel_RND_2"/>
    <property type="match status" value="1"/>
</dbReference>
<dbReference type="Pfam" id="PF25919">
    <property type="entry name" value="BSH_CusB"/>
    <property type="match status" value="1"/>
</dbReference>
<dbReference type="PANTHER" id="PTHR30097">
    <property type="entry name" value="CATION EFFLUX SYSTEM PROTEIN CUSB"/>
    <property type="match status" value="1"/>
</dbReference>
<dbReference type="InterPro" id="IPR051909">
    <property type="entry name" value="MFP_Cation_Efflux"/>
</dbReference>
<dbReference type="GO" id="GO:0016491">
    <property type="term" value="F:oxidoreductase activity"/>
    <property type="evidence" value="ECO:0007669"/>
    <property type="project" value="InterPro"/>
</dbReference>
<evidence type="ECO:0000259" key="5">
    <source>
        <dbReference type="SMART" id="SM00746"/>
    </source>
</evidence>
<dbReference type="SUPFAM" id="SSF47240">
    <property type="entry name" value="Ferritin-like"/>
    <property type="match status" value="2"/>
</dbReference>
<dbReference type="InterPro" id="IPR058792">
    <property type="entry name" value="Beta-barrel_RND_2"/>
</dbReference>
<dbReference type="GO" id="GO:0016020">
    <property type="term" value="C:membrane"/>
    <property type="evidence" value="ECO:0007669"/>
    <property type="project" value="InterPro"/>
</dbReference>
<dbReference type="InterPro" id="IPR007029">
    <property type="entry name" value="YHS_dom"/>
</dbReference>
<dbReference type="PANTHER" id="PTHR30097:SF15">
    <property type="entry name" value="CATION EFFLUX SYSTEM PROTEIN CUSB"/>
    <property type="match status" value="1"/>
</dbReference>
<dbReference type="GO" id="GO:0060003">
    <property type="term" value="P:copper ion export"/>
    <property type="evidence" value="ECO:0007669"/>
    <property type="project" value="TreeGrafter"/>
</dbReference>
<evidence type="ECO:0000256" key="4">
    <source>
        <dbReference type="SAM" id="Phobius"/>
    </source>
</evidence>
<dbReference type="GO" id="GO:0030313">
    <property type="term" value="C:cell envelope"/>
    <property type="evidence" value="ECO:0007669"/>
    <property type="project" value="TreeGrafter"/>
</dbReference>
<evidence type="ECO:0000313" key="7">
    <source>
        <dbReference type="Proteomes" id="UP000189674"/>
    </source>
</evidence>
<dbReference type="GO" id="GO:0022857">
    <property type="term" value="F:transmembrane transporter activity"/>
    <property type="evidence" value="ECO:0007669"/>
    <property type="project" value="InterPro"/>
</dbReference>
<dbReference type="FunFam" id="2.40.30.170:FF:000010">
    <property type="entry name" value="Efflux RND transporter periplasmic adaptor subunit"/>
    <property type="match status" value="1"/>
</dbReference>
<dbReference type="InterPro" id="IPR009078">
    <property type="entry name" value="Ferritin-like_SF"/>
</dbReference>
<feature type="domain" description="TRASH" evidence="5">
    <location>
        <begin position="565"/>
        <end position="600"/>
    </location>
</feature>
<dbReference type="SMART" id="SM00746">
    <property type="entry name" value="TRASH"/>
    <property type="match status" value="2"/>
</dbReference>
<dbReference type="Gene3D" id="2.40.420.20">
    <property type="match status" value="1"/>
</dbReference>
<reference evidence="7" key="1">
    <citation type="submission" date="2017-02" db="EMBL/GenBank/DDBJ databases">
        <title>Comparative genomics and description of representatives of a novel lineage of planctomycetes thriving in anoxic sediments.</title>
        <authorList>
            <person name="Spring S."/>
            <person name="Bunk B."/>
            <person name="Sproer C."/>
        </authorList>
    </citation>
    <scope>NUCLEOTIDE SEQUENCE [LARGE SCALE GENOMIC DNA]</scope>
    <source>
        <strain evidence="7">ST-NAGAB-D1</strain>
    </source>
</reference>
<dbReference type="GO" id="GO:0015679">
    <property type="term" value="P:plasma membrane copper ion transport"/>
    <property type="evidence" value="ECO:0007669"/>
    <property type="project" value="TreeGrafter"/>
</dbReference>
<keyword evidence="7" id="KW-1185">Reference proteome</keyword>
<comment type="similarity">
    <text evidence="1">Belongs to the membrane fusion protein (MFP) (TC 8.A.1) family.</text>
</comment>
<dbReference type="OrthoDB" id="9806939at2"/>
<feature type="region of interest" description="Disordered" evidence="3">
    <location>
        <begin position="471"/>
        <end position="495"/>
    </location>
</feature>
<dbReference type="EMBL" id="CP019791">
    <property type="protein sequence ID" value="AQT69482.1"/>
    <property type="molecule type" value="Genomic_DNA"/>
</dbReference>
<dbReference type="KEGG" id="alus:STSP2_02673"/>
<name>A0A1U9NNF9_9BACT</name>
<protein>
    <submittedName>
        <fullName evidence="6">Cation efflux system protein CusB</fullName>
    </submittedName>
</protein>
<dbReference type="InterPro" id="IPR011017">
    <property type="entry name" value="TRASH_dom"/>
</dbReference>
<sequence>MKVKRVVINSSKVLGIILLLGFVFVLGYLAKPIDQTHADHAAAEDTAEEQVQWTCSMHPQILQDEPGDCPICGMDLIPLESGEDGGAPRQISFSEAAVKLMDVETSVVQRKFVEAEIDMVGKIDYDETRVKNIAAWVPGRLDRLFVDYTGIDVRKGDHMVKLYSPELLADQQALLSAIKSANKLKSDGSEMASKLANNNIAAARERLRLLGLTNHQIEEIEKAGEPSEHITIYAPIGGVVIHKNATEGMYVETGTKIYTIADLSQVWVKLDAYESDMMWIRYGQTVDFTSEAYPGEVFTGKIAFIDPILNEETRTVKLRVNVQNPGRKLKPGMFVRATVTPKVSMGGQVMDPSMAGKWICPMHPSIVKEAAGDCDICGMDLVETGSMGYMEIAEGEQQAPLVIPETSVLVTGKRAVVYLKLPGEDKPTFEGREIVLGPKAGEYYIVQSGLEAGDEIVTSGNFKIDSALQIQAKPSMMSPDDDDPDSKDGAKLEVESDGEQIVCPVMGGKINKDIFVEYKGKKVYFCCAGCPEEFQKNPEKYLDKLPQFSEEDTEAEDSATEQTICPVMGGKINKDIFVEYKGKKVYFCCAGCPEEFQKNPEKYIDKLPQFSGGEE</sequence>
<dbReference type="STRING" id="1936003.STSP2_02673"/>
<keyword evidence="2" id="KW-0813">Transport</keyword>
<evidence type="ECO:0000256" key="3">
    <source>
        <dbReference type="SAM" id="MobiDB-lite"/>
    </source>
</evidence>
<dbReference type="InterPro" id="IPR045800">
    <property type="entry name" value="HMBD"/>
</dbReference>
<dbReference type="SUPFAM" id="SSF111369">
    <property type="entry name" value="HlyD-like secretion proteins"/>
    <property type="match status" value="1"/>
</dbReference>
<dbReference type="InterPro" id="IPR012348">
    <property type="entry name" value="RNR-like"/>
</dbReference>
<feature type="transmembrane region" description="Helical" evidence="4">
    <location>
        <begin position="12"/>
        <end position="30"/>
    </location>
</feature>
<dbReference type="Pfam" id="PF04945">
    <property type="entry name" value="YHS"/>
    <property type="match status" value="2"/>
</dbReference>
<feature type="domain" description="TRASH" evidence="5">
    <location>
        <begin position="503"/>
        <end position="538"/>
    </location>
</feature>
<dbReference type="Pfam" id="PF19335">
    <property type="entry name" value="HMBD"/>
    <property type="match status" value="2"/>
</dbReference>
<gene>
    <name evidence="6" type="primary">cusB</name>
    <name evidence="6" type="ORF">STSP2_02673</name>
</gene>
<dbReference type="AlphaFoldDB" id="A0A1U9NNF9"/>
<keyword evidence="4" id="KW-1133">Transmembrane helix</keyword>
<keyword evidence="4" id="KW-0812">Transmembrane</keyword>
<dbReference type="GO" id="GO:0046872">
    <property type="term" value="F:metal ion binding"/>
    <property type="evidence" value="ECO:0007669"/>
    <property type="project" value="InterPro"/>
</dbReference>
<organism evidence="6 7">
    <name type="scientific">Anaerohalosphaera lusitana</name>
    <dbReference type="NCBI Taxonomy" id="1936003"/>
    <lineage>
        <taxon>Bacteria</taxon>
        <taxon>Pseudomonadati</taxon>
        <taxon>Planctomycetota</taxon>
        <taxon>Phycisphaerae</taxon>
        <taxon>Sedimentisphaerales</taxon>
        <taxon>Anaerohalosphaeraceae</taxon>
        <taxon>Anaerohalosphaera</taxon>
    </lineage>
</organism>
<dbReference type="InterPro" id="IPR058790">
    <property type="entry name" value="BSH_CusB"/>
</dbReference>
<dbReference type="InterPro" id="IPR006143">
    <property type="entry name" value="RND_pump_MFP"/>
</dbReference>
<dbReference type="Pfam" id="PF25869">
    <property type="entry name" value="3HB_CusB"/>
    <property type="match status" value="1"/>
</dbReference>